<dbReference type="AlphaFoldDB" id="A0A1E2ZZX0"/>
<dbReference type="PANTHER" id="PTHR34825">
    <property type="entry name" value="CONSERVED PROTEIN, WITH A WEAK D-GALACTARATE DEHYDRATASE/ALTRONATE HYDROLASE DOMAIN"/>
    <property type="match status" value="1"/>
</dbReference>
<organism evidence="2 3">
    <name type="scientific">Eisenbergiella tayi</name>
    <dbReference type="NCBI Taxonomy" id="1432052"/>
    <lineage>
        <taxon>Bacteria</taxon>
        <taxon>Bacillati</taxon>
        <taxon>Bacillota</taxon>
        <taxon>Clostridia</taxon>
        <taxon>Lachnospirales</taxon>
        <taxon>Lachnospiraceae</taxon>
        <taxon>Eisenbergiella</taxon>
    </lineage>
</organism>
<protein>
    <submittedName>
        <fullName evidence="2">Putative AAA-ATPase</fullName>
    </submittedName>
</protein>
<evidence type="ECO:0000313" key="3">
    <source>
        <dbReference type="Proteomes" id="UP000094067"/>
    </source>
</evidence>
<dbReference type="Pfam" id="PF08011">
    <property type="entry name" value="PDDEXK_9"/>
    <property type="match status" value="1"/>
</dbReference>
<dbReference type="Pfam" id="PF09820">
    <property type="entry name" value="AAA-ATPase_like"/>
    <property type="match status" value="1"/>
</dbReference>
<dbReference type="EMBL" id="MCGH01000005">
    <property type="protein sequence ID" value="ODM02040.1"/>
    <property type="molecule type" value="Genomic_DNA"/>
</dbReference>
<dbReference type="PATRIC" id="fig|1432052.4.peg.6686"/>
<name>A0A1E2ZZX0_9FIRM</name>
<gene>
    <name evidence="2" type="ORF">BEI61_06039</name>
</gene>
<feature type="domain" description="AAA-ATPase-like" evidence="1">
    <location>
        <begin position="5"/>
        <end position="236"/>
    </location>
</feature>
<dbReference type="RefSeq" id="WP_069155263.1">
    <property type="nucleotide sequence ID" value="NZ_MCGH01000005.1"/>
</dbReference>
<evidence type="ECO:0000259" key="1">
    <source>
        <dbReference type="Pfam" id="PF09820"/>
    </source>
</evidence>
<evidence type="ECO:0000313" key="2">
    <source>
        <dbReference type="EMBL" id="ODM02040.1"/>
    </source>
</evidence>
<reference evidence="2 3" key="1">
    <citation type="submission" date="2016-07" db="EMBL/GenBank/DDBJ databases">
        <title>Characterization of isolates of Eisenbergiella tayi derived from blood cultures, using whole genome sequencing.</title>
        <authorList>
            <person name="Burdz T."/>
            <person name="Wiebe D."/>
            <person name="Huynh C."/>
            <person name="Bernard K."/>
        </authorList>
    </citation>
    <scope>NUCLEOTIDE SEQUENCE [LARGE SCALE GENOMIC DNA]</scope>
    <source>
        <strain evidence="2 3">NML 110608</strain>
    </source>
</reference>
<dbReference type="InterPro" id="IPR018631">
    <property type="entry name" value="AAA-ATPase-like_dom"/>
</dbReference>
<dbReference type="Proteomes" id="UP000094067">
    <property type="component" value="Unassembled WGS sequence"/>
</dbReference>
<dbReference type="InterPro" id="IPR012547">
    <property type="entry name" value="PDDEXK_9"/>
</dbReference>
<proteinExistence type="predicted"/>
<accession>A0A1E2ZZX0</accession>
<sequence>MRPLPIGIDDFKKLRENNFCYVDKSLFIQELLDNRSEVSVFMRPRRFGKTLGLSMLKYYFEKEFDPDGNEIDNKKLFDGLNILNTGEKYTKYMGQYPVISLSLKCAKQPDFQTAYECLVDEIAQEFDRHSYILLNSNLNSSEKNQFREMIEKKGPDSAWAKALNFLSRCLKKVYRKNVIILLDEYDVPLENTYFLGFYGQMSDFIRSLFESALKSNLNLEFAVITGCLRITKESIFTGLNNPEMITILNTNYAEHFGFTEKEVADLLSVYGIEEKCKEVREWYDGYLFGKTEVYNPWSVINYVKAASADHDAFPRPYWANTSSNSIVRELVEHADNSVKQEMESLIDGGTIEKPVHEDITYGEVYKSEDNLWNFLFFTGYLKKQSERFDGETIYLTLGIPNTEIKMIYRNTILDWFNQSIRKKDFSQMYHALLHRETEILERELSKSLMETISFYDYREDYYHGFLAGLLKMLDGYILKSNRENGLGRSDLLLLSAPYDGTAFIIELKVADTFAQLDSSAREALEQIKRKQYDAELKLEGFHTFTYYGIAFFKKLCRVLTES</sequence>
<dbReference type="PANTHER" id="PTHR34825:SF1">
    <property type="entry name" value="AAA-ATPASE-LIKE DOMAIN-CONTAINING PROTEIN"/>
    <property type="match status" value="1"/>
</dbReference>
<comment type="caution">
    <text evidence="2">The sequence shown here is derived from an EMBL/GenBank/DDBJ whole genome shotgun (WGS) entry which is preliminary data.</text>
</comment>